<gene>
    <name evidence="3" type="ORF">Z520_07217</name>
</gene>
<dbReference type="InterPro" id="IPR051783">
    <property type="entry name" value="NAD(P)-dependent_oxidoreduct"/>
</dbReference>
<dbReference type="EMBL" id="KN848075">
    <property type="protein sequence ID" value="KIX97103.1"/>
    <property type="molecule type" value="Genomic_DNA"/>
</dbReference>
<dbReference type="STRING" id="1442371.A0A0D2KKE5"/>
<dbReference type="InterPro" id="IPR001509">
    <property type="entry name" value="Epimerase_deHydtase"/>
</dbReference>
<keyword evidence="4" id="KW-1185">Reference proteome</keyword>
<dbReference type="AlphaFoldDB" id="A0A0D2KKE5"/>
<accession>A0A0D2KKE5</accession>
<dbReference type="GO" id="GO:0005737">
    <property type="term" value="C:cytoplasm"/>
    <property type="evidence" value="ECO:0007669"/>
    <property type="project" value="TreeGrafter"/>
</dbReference>
<proteinExistence type="predicted"/>
<protein>
    <recommendedName>
        <fullName evidence="2">NAD-dependent epimerase/dehydratase domain-containing protein</fullName>
    </recommendedName>
</protein>
<name>A0A0D2KKE5_9EURO</name>
<dbReference type="PRINTS" id="PR00081">
    <property type="entry name" value="GDHRDH"/>
</dbReference>
<dbReference type="PRINTS" id="PR00080">
    <property type="entry name" value="SDRFAMILY"/>
</dbReference>
<dbReference type="PANTHER" id="PTHR48079">
    <property type="entry name" value="PROTEIN YEEZ"/>
    <property type="match status" value="1"/>
</dbReference>
<dbReference type="SUPFAM" id="SSF51735">
    <property type="entry name" value="NAD(P)-binding Rossmann-fold domains"/>
    <property type="match status" value="2"/>
</dbReference>
<organism evidence="3 4">
    <name type="scientific">Fonsecaea multimorphosa CBS 102226</name>
    <dbReference type="NCBI Taxonomy" id="1442371"/>
    <lineage>
        <taxon>Eukaryota</taxon>
        <taxon>Fungi</taxon>
        <taxon>Dikarya</taxon>
        <taxon>Ascomycota</taxon>
        <taxon>Pezizomycotina</taxon>
        <taxon>Eurotiomycetes</taxon>
        <taxon>Chaetothyriomycetidae</taxon>
        <taxon>Chaetothyriales</taxon>
        <taxon>Herpotrichiellaceae</taxon>
        <taxon>Fonsecaea</taxon>
    </lineage>
</organism>
<dbReference type="InterPro" id="IPR020904">
    <property type="entry name" value="Sc_DH/Rdtase_CS"/>
</dbReference>
<evidence type="ECO:0000259" key="2">
    <source>
        <dbReference type="Pfam" id="PF01370"/>
    </source>
</evidence>
<dbReference type="VEuPathDB" id="FungiDB:Z520_07217"/>
<sequence length="505" mass="55261">MIIGGARGIGQELTRGIAKLGGHVAVLDRAKEPSFDLSELRRVYDIQARYFETDVTDKNSLEDAFINVIKAYGQINGCVTAAGVMFVEDFLSHGWDDAVNTQMVNVIGTFKTVQLTARQMKAQGTGGSIVMVSSVASHQSSPALPISAYAASKGAIQGLRHALAVELGPLDIRVNTISPGGGSILRELCEASTCSITCFVRTEDQVVQLATKGINAVRFNGLDDLERLEEEAREYDVVLNAASASHAKAPVAIIRGLAERKIQTGRLVHYIHTSGTSILSDQPVSGKFVDTKRYSDNDDIYNYEKKRGPYRQRITDIAVVEAGEQFKVPVYIVVPPTIYGKGTGYFSTISQQVPYIIRESIKRGQAVVVGKGDAHWNHVHICDLVTFYMLLLEEILASRKQVPSGKEGFYFCEAGEHTWLESSQNIANALYKQGLVATTAVKSISLQEAAPILENDEDLVEIVLASNSRCSADKGRGLGWKPQRDNAHFYSHFEDEVAIVAQEFK</sequence>
<dbReference type="CDD" id="cd05233">
    <property type="entry name" value="SDR_c"/>
    <property type="match status" value="1"/>
</dbReference>
<dbReference type="RefSeq" id="XP_016631226.1">
    <property type="nucleotide sequence ID" value="XM_016777716.1"/>
</dbReference>
<dbReference type="OrthoDB" id="10262413at2759"/>
<reference evidence="3 4" key="1">
    <citation type="submission" date="2015-01" db="EMBL/GenBank/DDBJ databases">
        <title>The Genome Sequence of Fonsecaea multimorphosa CBS 102226.</title>
        <authorList>
            <consortium name="The Broad Institute Genomics Platform"/>
            <person name="Cuomo C."/>
            <person name="de Hoog S."/>
            <person name="Gorbushina A."/>
            <person name="Stielow B."/>
            <person name="Teixiera M."/>
            <person name="Abouelleil A."/>
            <person name="Chapman S.B."/>
            <person name="Priest M."/>
            <person name="Young S.K."/>
            <person name="Wortman J."/>
            <person name="Nusbaum C."/>
            <person name="Birren B."/>
        </authorList>
    </citation>
    <scope>NUCLEOTIDE SEQUENCE [LARGE SCALE GENOMIC DNA]</scope>
    <source>
        <strain evidence="3 4">CBS 102226</strain>
    </source>
</reference>
<dbReference type="PROSITE" id="PS00061">
    <property type="entry name" value="ADH_SHORT"/>
    <property type="match status" value="1"/>
</dbReference>
<evidence type="ECO:0000313" key="4">
    <source>
        <dbReference type="Proteomes" id="UP000053411"/>
    </source>
</evidence>
<dbReference type="InterPro" id="IPR002347">
    <property type="entry name" value="SDR_fam"/>
</dbReference>
<dbReference type="Proteomes" id="UP000053411">
    <property type="component" value="Unassembled WGS sequence"/>
</dbReference>
<keyword evidence="1" id="KW-0521">NADP</keyword>
<dbReference type="InterPro" id="IPR036291">
    <property type="entry name" value="NAD(P)-bd_dom_sf"/>
</dbReference>
<feature type="domain" description="NAD-dependent epimerase/dehydratase" evidence="2">
    <location>
        <begin position="183"/>
        <end position="395"/>
    </location>
</feature>
<dbReference type="PANTHER" id="PTHR48079:SF6">
    <property type="entry name" value="NAD(P)-BINDING DOMAIN-CONTAINING PROTEIN-RELATED"/>
    <property type="match status" value="1"/>
</dbReference>
<dbReference type="Pfam" id="PF00106">
    <property type="entry name" value="adh_short"/>
    <property type="match status" value="1"/>
</dbReference>
<evidence type="ECO:0000313" key="3">
    <source>
        <dbReference type="EMBL" id="KIX97103.1"/>
    </source>
</evidence>
<evidence type="ECO:0000256" key="1">
    <source>
        <dbReference type="ARBA" id="ARBA00022857"/>
    </source>
</evidence>
<dbReference type="Pfam" id="PF01370">
    <property type="entry name" value="Epimerase"/>
    <property type="match status" value="1"/>
</dbReference>
<dbReference type="Gene3D" id="3.40.50.720">
    <property type="entry name" value="NAD(P)-binding Rossmann-like Domain"/>
    <property type="match status" value="2"/>
</dbReference>
<dbReference type="GeneID" id="27712963"/>
<dbReference type="GO" id="GO:0004029">
    <property type="term" value="F:aldehyde dehydrogenase (NAD+) activity"/>
    <property type="evidence" value="ECO:0007669"/>
    <property type="project" value="TreeGrafter"/>
</dbReference>